<reference evidence="2" key="1">
    <citation type="journal article" date="2022" name="Mol. Ecol. Resour.">
        <title>The genomes of chicory, endive, great burdock and yacon provide insights into Asteraceae palaeo-polyploidization history and plant inulin production.</title>
        <authorList>
            <person name="Fan W."/>
            <person name="Wang S."/>
            <person name="Wang H."/>
            <person name="Wang A."/>
            <person name="Jiang F."/>
            <person name="Liu H."/>
            <person name="Zhao H."/>
            <person name="Xu D."/>
            <person name="Zhang Y."/>
        </authorList>
    </citation>
    <scope>NUCLEOTIDE SEQUENCE [LARGE SCALE GENOMIC DNA]</scope>
    <source>
        <strain evidence="2">cv. Punajuju</strain>
    </source>
</reference>
<keyword evidence="2" id="KW-1185">Reference proteome</keyword>
<accession>A0ACB9BEL6</accession>
<gene>
    <name evidence="1" type="ORF">L2E82_31510</name>
</gene>
<reference evidence="1 2" key="2">
    <citation type="journal article" date="2022" name="Mol. Ecol. Resour.">
        <title>The genomes of chicory, endive, great burdock and yacon provide insights into Asteraceae paleo-polyploidization history and plant inulin production.</title>
        <authorList>
            <person name="Fan W."/>
            <person name="Wang S."/>
            <person name="Wang H."/>
            <person name="Wang A."/>
            <person name="Jiang F."/>
            <person name="Liu H."/>
            <person name="Zhao H."/>
            <person name="Xu D."/>
            <person name="Zhang Y."/>
        </authorList>
    </citation>
    <scope>NUCLEOTIDE SEQUENCE [LARGE SCALE GENOMIC DNA]</scope>
    <source>
        <strain evidence="2">cv. Punajuju</strain>
        <tissue evidence="1">Leaves</tissue>
    </source>
</reference>
<name>A0ACB9BEL6_CICIN</name>
<dbReference type="EMBL" id="CM042014">
    <property type="protein sequence ID" value="KAI3720523.1"/>
    <property type="molecule type" value="Genomic_DNA"/>
</dbReference>
<evidence type="ECO:0000313" key="1">
    <source>
        <dbReference type="EMBL" id="KAI3720523.1"/>
    </source>
</evidence>
<sequence>MVTDVGGEGLEISNVQYQGSFEDVQDQRSMHGVEGLEMPIVKDECGMQGVEGLEIPLVQHEGGMGHEVEGINGDDVDSRSSLAAMIVVRTMNRCR</sequence>
<protein>
    <submittedName>
        <fullName evidence="1">Uncharacterized protein</fullName>
    </submittedName>
</protein>
<comment type="caution">
    <text evidence="1">The sequence shown here is derived from an EMBL/GenBank/DDBJ whole genome shotgun (WGS) entry which is preliminary data.</text>
</comment>
<proteinExistence type="predicted"/>
<organism evidence="1 2">
    <name type="scientific">Cichorium intybus</name>
    <name type="common">Chicory</name>
    <dbReference type="NCBI Taxonomy" id="13427"/>
    <lineage>
        <taxon>Eukaryota</taxon>
        <taxon>Viridiplantae</taxon>
        <taxon>Streptophyta</taxon>
        <taxon>Embryophyta</taxon>
        <taxon>Tracheophyta</taxon>
        <taxon>Spermatophyta</taxon>
        <taxon>Magnoliopsida</taxon>
        <taxon>eudicotyledons</taxon>
        <taxon>Gunneridae</taxon>
        <taxon>Pentapetalae</taxon>
        <taxon>asterids</taxon>
        <taxon>campanulids</taxon>
        <taxon>Asterales</taxon>
        <taxon>Asteraceae</taxon>
        <taxon>Cichorioideae</taxon>
        <taxon>Cichorieae</taxon>
        <taxon>Cichoriinae</taxon>
        <taxon>Cichorium</taxon>
    </lineage>
</organism>
<dbReference type="Proteomes" id="UP001055811">
    <property type="component" value="Linkage Group LG06"/>
</dbReference>
<evidence type="ECO:0000313" key="2">
    <source>
        <dbReference type="Proteomes" id="UP001055811"/>
    </source>
</evidence>